<dbReference type="GO" id="GO:0034440">
    <property type="term" value="P:lipid oxidation"/>
    <property type="evidence" value="ECO:0007669"/>
    <property type="project" value="InterPro"/>
</dbReference>
<dbReference type="EMBL" id="KB554349">
    <property type="protein sequence ID" value="EMP29688.1"/>
    <property type="molecule type" value="Genomic_DNA"/>
</dbReference>
<dbReference type="Pfam" id="PF00305">
    <property type="entry name" value="Lipoxygenase"/>
    <property type="match status" value="1"/>
</dbReference>
<keyword evidence="1" id="KW-0479">Metal-binding</keyword>
<evidence type="ECO:0000256" key="3">
    <source>
        <dbReference type="ARBA" id="ARBA00023002"/>
    </source>
</evidence>
<dbReference type="Proteomes" id="UP000031443">
    <property type="component" value="Unassembled WGS sequence"/>
</dbReference>
<accession>M7BC16</accession>
<evidence type="ECO:0000256" key="5">
    <source>
        <dbReference type="SAM" id="MobiDB-lite"/>
    </source>
</evidence>
<dbReference type="Pfam" id="PF01477">
    <property type="entry name" value="PLAT"/>
    <property type="match status" value="1"/>
</dbReference>
<dbReference type="Gene3D" id="1.20.245.10">
    <property type="entry name" value="Lipoxygenase-1, Domain 5"/>
    <property type="match status" value="2"/>
</dbReference>
<dbReference type="GO" id="GO:0046872">
    <property type="term" value="F:metal ion binding"/>
    <property type="evidence" value="ECO:0007669"/>
    <property type="project" value="UniProtKB-KW"/>
</dbReference>
<evidence type="ECO:0000313" key="7">
    <source>
        <dbReference type="EMBL" id="EMP29688.1"/>
    </source>
</evidence>
<organism evidence="7 8">
    <name type="scientific">Chelonia mydas</name>
    <name type="common">Green sea-turtle</name>
    <name type="synonym">Chelonia agassizi</name>
    <dbReference type="NCBI Taxonomy" id="8469"/>
    <lineage>
        <taxon>Eukaryota</taxon>
        <taxon>Metazoa</taxon>
        <taxon>Chordata</taxon>
        <taxon>Craniata</taxon>
        <taxon>Vertebrata</taxon>
        <taxon>Euteleostomi</taxon>
        <taxon>Archelosauria</taxon>
        <taxon>Testudinata</taxon>
        <taxon>Testudines</taxon>
        <taxon>Cryptodira</taxon>
        <taxon>Durocryptodira</taxon>
        <taxon>Americhelydia</taxon>
        <taxon>Chelonioidea</taxon>
        <taxon>Cheloniidae</taxon>
        <taxon>Chelonia</taxon>
    </lineage>
</organism>
<feature type="domain" description="Lipoxygenase" evidence="6">
    <location>
        <begin position="122"/>
        <end position="442"/>
    </location>
</feature>
<keyword evidence="2" id="KW-0223">Dioxygenase</keyword>
<dbReference type="PANTHER" id="PTHR11771">
    <property type="entry name" value="LIPOXYGENASE"/>
    <property type="match status" value="1"/>
</dbReference>
<dbReference type="SUPFAM" id="SSF48484">
    <property type="entry name" value="Lipoxigenase"/>
    <property type="match status" value="2"/>
</dbReference>
<evidence type="ECO:0000313" key="8">
    <source>
        <dbReference type="Proteomes" id="UP000031443"/>
    </source>
</evidence>
<feature type="region of interest" description="Disordered" evidence="5">
    <location>
        <begin position="409"/>
        <end position="428"/>
    </location>
</feature>
<evidence type="ECO:0000256" key="2">
    <source>
        <dbReference type="ARBA" id="ARBA00022964"/>
    </source>
</evidence>
<keyword evidence="3" id="KW-0560">Oxidoreductase</keyword>
<dbReference type="InterPro" id="IPR036226">
    <property type="entry name" value="LipOase_C_sf"/>
</dbReference>
<evidence type="ECO:0000259" key="6">
    <source>
        <dbReference type="PROSITE" id="PS51393"/>
    </source>
</evidence>
<keyword evidence="8" id="KW-1185">Reference proteome</keyword>
<dbReference type="SUPFAM" id="SSF49723">
    <property type="entry name" value="Lipase/lipooxygenase domain (PLAT/LH2 domain)"/>
    <property type="match status" value="1"/>
</dbReference>
<protein>
    <submittedName>
        <fullName evidence="7">Arachidonate 12-lipoxygenase, 12R-type</fullName>
    </submittedName>
</protein>
<dbReference type="InterPro" id="IPR036392">
    <property type="entry name" value="PLAT/LH2_dom_sf"/>
</dbReference>
<dbReference type="STRING" id="8469.M7BC16"/>
<gene>
    <name evidence="7" type="ORF">UY3_13194</name>
</gene>
<dbReference type="GO" id="GO:0016702">
    <property type="term" value="F:oxidoreductase activity, acting on single donors with incorporation of molecular oxygen, incorporation of two atoms of oxygen"/>
    <property type="evidence" value="ECO:0007669"/>
    <property type="project" value="InterPro"/>
</dbReference>
<proteinExistence type="predicted"/>
<dbReference type="InterPro" id="IPR013819">
    <property type="entry name" value="LipOase_C"/>
</dbReference>
<dbReference type="PRINTS" id="PR00087">
    <property type="entry name" value="LIPOXYGENASE"/>
</dbReference>
<dbReference type="PROSITE" id="PS51393">
    <property type="entry name" value="LIPOXYGENASE_3"/>
    <property type="match status" value="1"/>
</dbReference>
<dbReference type="InterPro" id="IPR000907">
    <property type="entry name" value="LipOase"/>
</dbReference>
<sequence>MGVYKVRVATGNFLLAGTFSSISITLVGTHEESDKKPLDNYGKDFNPGAVSTSQTVCDDADSPWLLEQRQAELKHRRECYGWKEYAPGLPRCLAVESIIELDCNTMYSFTKSTNFLLRGGNAPPLRSDPPHAGPVSPESRPSALTPRLWDWTLAKTWVRYAEFLVHEAVSHLLLTHLIGEPFALATLRQLPLCHPVFKTAAVFHSNPPPGPVARRLKALSLVPSQGLGSGLEGTKVLMAKGMSCLTYASLCFPDDIQERGVDCIPNYYYRDDGLKIWSAIESPGCPGLLAEPDLPCAGAPGRGEEGIPGWAWGGSWLGRGDWLGCGGPGCSDCGGLSGLQYDLGAWMPNFPATMRNPPPQAKGTTSLESYLDTIPEVNSTSLAIYILWVLCCEPGDSVRTRVPGGAVGQGMGRGLSRGCSPPAGRAGSRAALGGARRWVSVE</sequence>
<name>M7BC16_CHEMY</name>
<reference evidence="8" key="1">
    <citation type="journal article" date="2013" name="Nat. Genet.">
        <title>The draft genomes of soft-shell turtle and green sea turtle yield insights into the development and evolution of the turtle-specific body plan.</title>
        <authorList>
            <person name="Wang Z."/>
            <person name="Pascual-Anaya J."/>
            <person name="Zadissa A."/>
            <person name="Li W."/>
            <person name="Niimura Y."/>
            <person name="Huang Z."/>
            <person name="Li C."/>
            <person name="White S."/>
            <person name="Xiong Z."/>
            <person name="Fang D."/>
            <person name="Wang B."/>
            <person name="Ming Y."/>
            <person name="Chen Y."/>
            <person name="Zheng Y."/>
            <person name="Kuraku S."/>
            <person name="Pignatelli M."/>
            <person name="Herrero J."/>
            <person name="Beal K."/>
            <person name="Nozawa M."/>
            <person name="Li Q."/>
            <person name="Wang J."/>
            <person name="Zhang H."/>
            <person name="Yu L."/>
            <person name="Shigenobu S."/>
            <person name="Wang J."/>
            <person name="Liu J."/>
            <person name="Flicek P."/>
            <person name="Searle S."/>
            <person name="Wang J."/>
            <person name="Kuratani S."/>
            <person name="Yin Y."/>
            <person name="Aken B."/>
            <person name="Zhang G."/>
            <person name="Irie N."/>
        </authorList>
    </citation>
    <scope>NUCLEOTIDE SEQUENCE [LARGE SCALE GENOMIC DNA]</scope>
</reference>
<evidence type="ECO:0000256" key="1">
    <source>
        <dbReference type="ARBA" id="ARBA00022723"/>
    </source>
</evidence>
<keyword evidence="4" id="KW-0443">Lipid metabolism</keyword>
<dbReference type="AlphaFoldDB" id="M7BC16"/>
<dbReference type="InterPro" id="IPR001024">
    <property type="entry name" value="PLAT/LH2_dom"/>
</dbReference>
<feature type="region of interest" description="Disordered" evidence="5">
    <location>
        <begin position="120"/>
        <end position="142"/>
    </location>
</feature>
<evidence type="ECO:0000256" key="4">
    <source>
        <dbReference type="ARBA" id="ARBA00023098"/>
    </source>
</evidence>